<protein>
    <recommendedName>
        <fullName evidence="1">DUF8042 domain-containing protein</fullName>
    </recommendedName>
</protein>
<feature type="domain" description="DUF8042" evidence="1">
    <location>
        <begin position="1"/>
        <end position="117"/>
    </location>
</feature>
<evidence type="ECO:0000313" key="3">
    <source>
        <dbReference type="Proteomes" id="UP001501510"/>
    </source>
</evidence>
<sequence length="122" mass="14258">MNDYIDVIKKTMVLSDSLNDGLEYIKERIVLKEYEEVDDMIKDTILATKTIYKALNPVFLEIKDVELKNNMEKLLKNLISLEDKIEAGDVNAVCKTIDKKVVPTYDLWKEKLDCKLKKYTYC</sequence>
<evidence type="ECO:0000259" key="1">
    <source>
        <dbReference type="Pfam" id="PF26154"/>
    </source>
</evidence>
<dbReference type="Proteomes" id="UP001501510">
    <property type="component" value="Unassembled WGS sequence"/>
</dbReference>
<accession>A0ABP3V4L9</accession>
<gene>
    <name evidence="2" type="ORF">GCM10008906_33800</name>
</gene>
<proteinExistence type="predicted"/>
<keyword evidence="3" id="KW-1185">Reference proteome</keyword>
<dbReference type="Pfam" id="PF26154">
    <property type="entry name" value="DUF8042"/>
    <property type="match status" value="1"/>
</dbReference>
<name>A0ABP3V4L9_9CLOT</name>
<evidence type="ECO:0000313" key="2">
    <source>
        <dbReference type="EMBL" id="GAA0746324.1"/>
    </source>
</evidence>
<dbReference type="EMBL" id="BAAACG010000019">
    <property type="protein sequence ID" value="GAA0746324.1"/>
    <property type="molecule type" value="Genomic_DNA"/>
</dbReference>
<organism evidence="2 3">
    <name type="scientific">Clostridium oceanicum</name>
    <dbReference type="NCBI Taxonomy" id="1543"/>
    <lineage>
        <taxon>Bacteria</taxon>
        <taxon>Bacillati</taxon>
        <taxon>Bacillota</taxon>
        <taxon>Clostridia</taxon>
        <taxon>Eubacteriales</taxon>
        <taxon>Clostridiaceae</taxon>
        <taxon>Clostridium</taxon>
    </lineage>
</organism>
<dbReference type="InterPro" id="IPR058355">
    <property type="entry name" value="DUF8042"/>
</dbReference>
<dbReference type="RefSeq" id="WP_343763560.1">
    <property type="nucleotide sequence ID" value="NZ_BAAACG010000019.1"/>
</dbReference>
<reference evidence="3" key="1">
    <citation type="journal article" date="2019" name="Int. J. Syst. Evol. Microbiol.">
        <title>The Global Catalogue of Microorganisms (GCM) 10K type strain sequencing project: providing services to taxonomists for standard genome sequencing and annotation.</title>
        <authorList>
            <consortium name="The Broad Institute Genomics Platform"/>
            <consortium name="The Broad Institute Genome Sequencing Center for Infectious Disease"/>
            <person name="Wu L."/>
            <person name="Ma J."/>
        </authorList>
    </citation>
    <scope>NUCLEOTIDE SEQUENCE [LARGE SCALE GENOMIC DNA]</scope>
    <source>
        <strain evidence="3">JCM 1407</strain>
    </source>
</reference>
<comment type="caution">
    <text evidence="2">The sequence shown here is derived from an EMBL/GenBank/DDBJ whole genome shotgun (WGS) entry which is preliminary data.</text>
</comment>